<reference evidence="1 2" key="1">
    <citation type="journal article" date="2017" name="BMC Genomics">
        <title>Genome sequencing of 39 Akkermansia muciniphila isolates reveals its population structure, genomic and functional diverisity, and global distribution in mammalian gut microbiotas.</title>
        <authorList>
            <person name="Guo X."/>
            <person name="Li S."/>
            <person name="Zhang J."/>
            <person name="Wu F."/>
            <person name="Li X."/>
            <person name="Wu D."/>
            <person name="Zhang M."/>
            <person name="Ou Z."/>
            <person name="Jie Z."/>
            <person name="Yan Q."/>
            <person name="Li P."/>
            <person name="Yi J."/>
            <person name="Peng Y."/>
        </authorList>
    </citation>
    <scope>NUCLEOTIDE SEQUENCE [LARGE SCALE GENOMIC DNA]</scope>
    <source>
        <strain evidence="1 2">GP24</strain>
    </source>
</reference>
<dbReference type="Proteomes" id="UP000236000">
    <property type="component" value="Unassembled WGS sequence"/>
</dbReference>
<organism evidence="1 2">
    <name type="scientific">Akkermansia muciniphila</name>
    <dbReference type="NCBI Taxonomy" id="239935"/>
    <lineage>
        <taxon>Bacteria</taxon>
        <taxon>Pseudomonadati</taxon>
        <taxon>Verrucomicrobiota</taxon>
        <taxon>Verrucomicrobiia</taxon>
        <taxon>Verrucomicrobiales</taxon>
        <taxon>Akkermansiaceae</taxon>
        <taxon>Akkermansia</taxon>
    </lineage>
</organism>
<evidence type="ECO:0000313" key="1">
    <source>
        <dbReference type="EMBL" id="PNC17713.1"/>
    </source>
</evidence>
<sequence length="82" mass="8885">MKNSGLPVCQGEGNEHAGASINAADIAIIIYSEATCRQFFDFHDVVQENAAFHQFFDFISVRNIAGGVGIDYIDFTGVGWIG</sequence>
<comment type="caution">
    <text evidence="1">The sequence shown here is derived from an EMBL/GenBank/DDBJ whole genome shotgun (WGS) entry which is preliminary data.</text>
</comment>
<accession>A0A2N8HCV3</accession>
<protein>
    <submittedName>
        <fullName evidence="1">Uncharacterized protein</fullName>
    </submittedName>
</protein>
<proteinExistence type="predicted"/>
<name>A0A2N8HCV3_9BACT</name>
<dbReference type="AlphaFoldDB" id="A0A2N8HCV3"/>
<gene>
    <name evidence="1" type="ORF">CXU22_08170</name>
</gene>
<dbReference type="EMBL" id="PJKA01000012">
    <property type="protein sequence ID" value="PNC17713.1"/>
    <property type="molecule type" value="Genomic_DNA"/>
</dbReference>
<evidence type="ECO:0000313" key="2">
    <source>
        <dbReference type="Proteomes" id="UP000236000"/>
    </source>
</evidence>